<evidence type="ECO:0000313" key="4">
    <source>
        <dbReference type="RefSeq" id="XP_041446165.1"/>
    </source>
</evidence>
<keyword evidence="3" id="KW-1185">Reference proteome</keyword>
<organism evidence="3 4">
    <name type="scientific">Xenopus laevis</name>
    <name type="common">African clawed frog</name>
    <dbReference type="NCBI Taxonomy" id="8355"/>
    <lineage>
        <taxon>Eukaryota</taxon>
        <taxon>Metazoa</taxon>
        <taxon>Chordata</taxon>
        <taxon>Craniata</taxon>
        <taxon>Vertebrata</taxon>
        <taxon>Euteleostomi</taxon>
        <taxon>Amphibia</taxon>
        <taxon>Batrachia</taxon>
        <taxon>Anura</taxon>
        <taxon>Pipoidea</taxon>
        <taxon>Pipidae</taxon>
        <taxon>Xenopodinae</taxon>
        <taxon>Xenopus</taxon>
        <taxon>Xenopus</taxon>
    </lineage>
</organism>
<evidence type="ECO:0000256" key="1">
    <source>
        <dbReference type="SAM" id="MobiDB-lite"/>
    </source>
</evidence>
<dbReference type="Proteomes" id="UP000186698">
    <property type="component" value="Chromosome 4L"/>
</dbReference>
<sequence>MRNRNMVVQASGCFPLNPSKNKKRKYIENVQPEESSEDSSTEDDSSEDEVKAENSDENIGFKVDPKRIGNSNWCRCGMCAPMKTGIESLCCYDIDEMYEKVPEDAFCITDNIEFRNECISFERQDWNYRMSNLRIRQQPRWPDYMRSLRRLAYRAYIVWIYIFLGFQNRKPIPSCVVREIRGTFPDPQGNYVGFLFPSDFVAGDMAYESE</sequence>
<evidence type="ECO:0000259" key="2">
    <source>
        <dbReference type="Pfam" id="PF20478"/>
    </source>
</evidence>
<reference evidence="4" key="1">
    <citation type="submission" date="2025-08" db="UniProtKB">
        <authorList>
            <consortium name="RefSeq"/>
        </authorList>
    </citation>
    <scope>IDENTIFICATION</scope>
    <source>
        <strain evidence="4">J_2021</strain>
        <tissue evidence="4">Erythrocytes</tissue>
    </source>
</reference>
<dbReference type="GeneID" id="121403026"/>
<dbReference type="InterPro" id="IPR046815">
    <property type="entry name" value="P2RX7_C"/>
</dbReference>
<proteinExistence type="predicted"/>
<dbReference type="Pfam" id="PF20478">
    <property type="entry name" value="P2RX7_C"/>
    <property type="match status" value="1"/>
</dbReference>
<dbReference type="PANTHER" id="PTHR36981:SF7">
    <property type="entry name" value="P2X PURINOCEPTOR 7-LIKE ISOFORM X1"/>
    <property type="match status" value="1"/>
</dbReference>
<gene>
    <name evidence="4" type="primary">LOC121403026</name>
</gene>
<feature type="compositionally biased region" description="Acidic residues" evidence="1">
    <location>
        <begin position="34"/>
        <end position="47"/>
    </location>
</feature>
<name>A0A8J1MYT4_XENLA</name>
<dbReference type="AlphaFoldDB" id="A0A8J1MYT4"/>
<protein>
    <submittedName>
        <fullName evidence="4">P2X purinoceptor 7-like</fullName>
    </submittedName>
</protein>
<dbReference type="PANTHER" id="PTHR36981">
    <property type="entry name" value="ZGC:195170"/>
    <property type="match status" value="1"/>
</dbReference>
<evidence type="ECO:0000313" key="3">
    <source>
        <dbReference type="Proteomes" id="UP000186698"/>
    </source>
</evidence>
<dbReference type="KEGG" id="xla:121403026"/>
<feature type="region of interest" description="Disordered" evidence="1">
    <location>
        <begin position="1"/>
        <end position="63"/>
    </location>
</feature>
<feature type="domain" description="P2X purinoreceptor 7 intracellular" evidence="2">
    <location>
        <begin position="42"/>
        <end position="194"/>
    </location>
</feature>
<accession>A0A8J1MYT4</accession>
<dbReference type="OrthoDB" id="9907364at2759"/>
<dbReference type="RefSeq" id="XP_041446165.1">
    <property type="nucleotide sequence ID" value="XM_041590231.1"/>
</dbReference>